<proteinExistence type="predicted"/>
<comment type="caution">
    <text evidence="2">The sequence shown here is derived from an EMBL/GenBank/DDBJ whole genome shotgun (WGS) entry which is preliminary data.</text>
</comment>
<dbReference type="Proteomes" id="UP001549055">
    <property type="component" value="Unassembled WGS sequence"/>
</dbReference>
<evidence type="ECO:0008006" key="4">
    <source>
        <dbReference type="Google" id="ProtNLM"/>
    </source>
</evidence>
<keyword evidence="3" id="KW-1185">Reference proteome</keyword>
<evidence type="ECO:0000313" key="3">
    <source>
        <dbReference type="Proteomes" id="UP001549055"/>
    </source>
</evidence>
<protein>
    <recommendedName>
        <fullName evidence="4">Lipoprotein</fullName>
    </recommendedName>
</protein>
<sequence length="157" mass="17149">MKRIKLAFMSVLAITALTACSTTSSKLKDAAASLSSSSASSEVSSEKVESNFVAADTSDATIESMVTYSNYLDMYQKILDEYYTNYGNTIAGTALDDGGATIEKMKQENQAAFEQQKAQYESIKDTKIIGKDTLVKFLKDYRDNLKQTVDTIAASLQ</sequence>
<gene>
    <name evidence="2" type="ORF">ABID27_001642</name>
</gene>
<keyword evidence="1" id="KW-0732">Signal</keyword>
<organism evidence="2 3">
    <name type="scientific">Streptococcus gallinaceus</name>
    <dbReference type="NCBI Taxonomy" id="165758"/>
    <lineage>
        <taxon>Bacteria</taxon>
        <taxon>Bacillati</taxon>
        <taxon>Bacillota</taxon>
        <taxon>Bacilli</taxon>
        <taxon>Lactobacillales</taxon>
        <taxon>Streptococcaceae</taxon>
        <taxon>Streptococcus</taxon>
    </lineage>
</organism>
<feature type="signal peptide" evidence="1">
    <location>
        <begin position="1"/>
        <end position="21"/>
    </location>
</feature>
<dbReference type="RefSeq" id="WP_253364784.1">
    <property type="nucleotide sequence ID" value="NZ_JALJXU010000004.1"/>
</dbReference>
<accession>A0ABV2JPU8</accession>
<feature type="chain" id="PRO_5047025972" description="Lipoprotein" evidence="1">
    <location>
        <begin position="22"/>
        <end position="157"/>
    </location>
</feature>
<reference evidence="2 3" key="1">
    <citation type="submission" date="2024-06" db="EMBL/GenBank/DDBJ databases">
        <title>Genomic Encyclopedia of Type Strains, Phase IV (KMG-IV): sequencing the most valuable type-strain genomes for metagenomic binning, comparative biology and taxonomic classification.</title>
        <authorList>
            <person name="Goeker M."/>
        </authorList>
    </citation>
    <scope>NUCLEOTIDE SEQUENCE [LARGE SCALE GENOMIC DNA]</scope>
    <source>
        <strain evidence="2 3">DSM 15349</strain>
    </source>
</reference>
<evidence type="ECO:0000313" key="2">
    <source>
        <dbReference type="EMBL" id="MET3644999.1"/>
    </source>
</evidence>
<dbReference type="EMBL" id="JBEPMK010000006">
    <property type="protein sequence ID" value="MET3644999.1"/>
    <property type="molecule type" value="Genomic_DNA"/>
</dbReference>
<name>A0ABV2JPU8_9STRE</name>
<evidence type="ECO:0000256" key="1">
    <source>
        <dbReference type="SAM" id="SignalP"/>
    </source>
</evidence>
<dbReference type="PROSITE" id="PS51257">
    <property type="entry name" value="PROKAR_LIPOPROTEIN"/>
    <property type="match status" value="1"/>
</dbReference>